<gene>
    <name evidence="1" type="ORF">METZ01_LOCUS301759</name>
</gene>
<dbReference type="EMBL" id="UINC01094018">
    <property type="protein sequence ID" value="SVC48905.1"/>
    <property type="molecule type" value="Genomic_DNA"/>
</dbReference>
<evidence type="ECO:0000313" key="1">
    <source>
        <dbReference type="EMBL" id="SVC48905.1"/>
    </source>
</evidence>
<organism evidence="1">
    <name type="scientific">marine metagenome</name>
    <dbReference type="NCBI Taxonomy" id="408172"/>
    <lineage>
        <taxon>unclassified sequences</taxon>
        <taxon>metagenomes</taxon>
        <taxon>ecological metagenomes</taxon>
    </lineage>
</organism>
<dbReference type="AlphaFoldDB" id="A0A382MLA6"/>
<sequence>MGSGANDIVTNDHRNGLKPFLIIKELGH</sequence>
<protein>
    <submittedName>
        <fullName evidence="1">Uncharacterized protein</fullName>
    </submittedName>
</protein>
<feature type="non-terminal residue" evidence="1">
    <location>
        <position position="28"/>
    </location>
</feature>
<proteinExistence type="predicted"/>
<reference evidence="1" key="1">
    <citation type="submission" date="2018-05" db="EMBL/GenBank/DDBJ databases">
        <authorList>
            <person name="Lanie J.A."/>
            <person name="Ng W.-L."/>
            <person name="Kazmierczak K.M."/>
            <person name="Andrzejewski T.M."/>
            <person name="Davidsen T.M."/>
            <person name="Wayne K.J."/>
            <person name="Tettelin H."/>
            <person name="Glass J.I."/>
            <person name="Rusch D."/>
            <person name="Podicherti R."/>
            <person name="Tsui H.-C.T."/>
            <person name="Winkler M.E."/>
        </authorList>
    </citation>
    <scope>NUCLEOTIDE SEQUENCE</scope>
</reference>
<accession>A0A382MLA6</accession>
<name>A0A382MLA6_9ZZZZ</name>